<sequence>MPLRSGVCRIWNDEKGFGTVADYLNPGDRVEFTIEHDKERKKYKVSGCQLVERVEGGAKAVALGIAGKGVGKKGGKDDNAGKGGGGGAYSPYGGPANPYPWCDRPARKHLAVRRATPLDEEPLDLPGVDVIDKVTKGVYSGVPDADVVGATNAADLAAGQFNPVPKLPETLDQVVGFFLTIFPIIVLASWVNMNVVSYNKSKEAKEADEKRKIRRAIKVDEKELEELEELDKAPAKRRKKRTAFEEALALEEKAEARKSFRLDP</sequence>
<organism evidence="2 3">
    <name type="scientific">Prorocentrum cordatum</name>
    <dbReference type="NCBI Taxonomy" id="2364126"/>
    <lineage>
        <taxon>Eukaryota</taxon>
        <taxon>Sar</taxon>
        <taxon>Alveolata</taxon>
        <taxon>Dinophyceae</taxon>
        <taxon>Prorocentrales</taxon>
        <taxon>Prorocentraceae</taxon>
        <taxon>Prorocentrum</taxon>
    </lineage>
</organism>
<keyword evidence="1" id="KW-1133">Transmembrane helix</keyword>
<evidence type="ECO:0008006" key="4">
    <source>
        <dbReference type="Google" id="ProtNLM"/>
    </source>
</evidence>
<keyword evidence="3" id="KW-1185">Reference proteome</keyword>
<comment type="caution">
    <text evidence="2">The sequence shown here is derived from an EMBL/GenBank/DDBJ whole genome shotgun (WGS) entry which is preliminary data.</text>
</comment>
<proteinExistence type="predicted"/>
<protein>
    <recommendedName>
        <fullName evidence="4">CSD domain-containing protein</fullName>
    </recommendedName>
</protein>
<evidence type="ECO:0000313" key="2">
    <source>
        <dbReference type="EMBL" id="CAK0828415.1"/>
    </source>
</evidence>
<evidence type="ECO:0000313" key="3">
    <source>
        <dbReference type="Proteomes" id="UP001189429"/>
    </source>
</evidence>
<name>A0ABN9SEU7_9DINO</name>
<feature type="transmembrane region" description="Helical" evidence="1">
    <location>
        <begin position="174"/>
        <end position="195"/>
    </location>
</feature>
<keyword evidence="1" id="KW-0812">Transmembrane</keyword>
<evidence type="ECO:0000256" key="1">
    <source>
        <dbReference type="SAM" id="Phobius"/>
    </source>
</evidence>
<gene>
    <name evidence="2" type="ORF">PCOR1329_LOCUS27631</name>
</gene>
<dbReference type="EMBL" id="CAUYUJ010010025">
    <property type="protein sequence ID" value="CAK0828415.1"/>
    <property type="molecule type" value="Genomic_DNA"/>
</dbReference>
<accession>A0ABN9SEU7</accession>
<dbReference type="Proteomes" id="UP001189429">
    <property type="component" value="Unassembled WGS sequence"/>
</dbReference>
<keyword evidence="1" id="KW-0472">Membrane</keyword>
<reference evidence="2" key="1">
    <citation type="submission" date="2023-10" db="EMBL/GenBank/DDBJ databases">
        <authorList>
            <person name="Chen Y."/>
            <person name="Shah S."/>
            <person name="Dougan E. K."/>
            <person name="Thang M."/>
            <person name="Chan C."/>
        </authorList>
    </citation>
    <scope>NUCLEOTIDE SEQUENCE [LARGE SCALE GENOMIC DNA]</scope>
</reference>